<dbReference type="EMBL" id="RNRV01000005">
    <property type="protein sequence ID" value="MHO03661.1"/>
    <property type="molecule type" value="Genomic_DNA"/>
</dbReference>
<reference evidence="6" key="1">
    <citation type="submission" date="2018-10" db="EMBL/GenBank/DDBJ databases">
        <authorList>
            <consortium name="NARMS: The National Antimicrobial Resistance Monitoring System"/>
        </authorList>
    </citation>
    <scope>NUCLEOTIDE SEQUENCE [LARGE SCALE GENOMIC DNA]</scope>
    <source>
        <strain evidence="6">CVM N17EC0388</strain>
    </source>
</reference>
<dbReference type="GO" id="GO:0032259">
    <property type="term" value="P:methylation"/>
    <property type="evidence" value="ECO:0007669"/>
    <property type="project" value="UniProtKB-KW"/>
</dbReference>
<dbReference type="SUPFAM" id="SSF53335">
    <property type="entry name" value="S-adenosyl-L-methionine-dependent methyltransferases"/>
    <property type="match status" value="1"/>
</dbReference>
<keyword evidence="3" id="KW-0949">S-adenosyl-L-methionine</keyword>
<dbReference type="AlphaFoldDB" id="A0A3L0WYJ1"/>
<organism evidence="6">
    <name type="scientific">Escherichia coli</name>
    <dbReference type="NCBI Taxonomy" id="562"/>
    <lineage>
        <taxon>Bacteria</taxon>
        <taxon>Pseudomonadati</taxon>
        <taxon>Pseudomonadota</taxon>
        <taxon>Gammaproteobacteria</taxon>
        <taxon>Enterobacterales</taxon>
        <taxon>Enterobacteriaceae</taxon>
        <taxon>Escherichia</taxon>
    </lineage>
</organism>
<dbReference type="PANTHER" id="PTHR43712">
    <property type="entry name" value="PUTATIVE (AFU_ORTHOLOGUE AFUA_4G14580)-RELATED"/>
    <property type="match status" value="1"/>
</dbReference>
<sequence>MNHYQADPYNALEAISAAQKIAFGPMLFQASWCLRETGVLAFLETRGQQGAPLAQIASACELSEYAVSVLLDMGLGGGLCYLAGEHYVLGRVGKYLQHDAMSRVNLDFTQHVCYQPLAHLLDAIRQGTPAGLQEFGPWQTLYPYLSELPEPARSSWFAFDHFYSDWAFQQAQDKVFSYEPSHLYDLGGNTGKWAIACAKRDPALHVTILDLPEQLALARLNIEEAGLGDRVQGHGVDLLQAGSLPGEADIWWMSQFLDCFSHEQIVAILNRIRLAMQPDARVCILELFWDRQTFEAASFSLNATSLYFTCLANGNSRFYHSKQMYQCLREAHFHVEEEHEIPGPGHTLLVARPLHTGP</sequence>
<dbReference type="Gene3D" id="1.10.10.10">
    <property type="entry name" value="Winged helix-like DNA-binding domain superfamily/Winged helix DNA-binding domain"/>
    <property type="match status" value="1"/>
</dbReference>
<dbReference type="InterPro" id="IPR016461">
    <property type="entry name" value="COMT-like"/>
</dbReference>
<dbReference type="Pfam" id="PF21212">
    <property type="entry name" value="Dimerisation2-like_dom"/>
    <property type="match status" value="1"/>
</dbReference>
<dbReference type="Gene3D" id="3.40.50.150">
    <property type="entry name" value="Vaccinia Virus protein VP39"/>
    <property type="match status" value="1"/>
</dbReference>
<feature type="domain" description="BVU-1015-like N-terminal dimerisation-like" evidence="5">
    <location>
        <begin position="17"/>
        <end position="84"/>
    </location>
</feature>
<dbReference type="InterPro" id="IPR036388">
    <property type="entry name" value="WH-like_DNA-bd_sf"/>
</dbReference>
<dbReference type="InterPro" id="IPR001077">
    <property type="entry name" value="COMT_C"/>
</dbReference>
<dbReference type="InterPro" id="IPR036390">
    <property type="entry name" value="WH_DNA-bd_sf"/>
</dbReference>
<dbReference type="CDD" id="cd02440">
    <property type="entry name" value="AdoMet_MTases"/>
    <property type="match status" value="1"/>
</dbReference>
<evidence type="ECO:0000256" key="2">
    <source>
        <dbReference type="ARBA" id="ARBA00022679"/>
    </source>
</evidence>
<name>A0A3L0WYJ1_ECOLX</name>
<evidence type="ECO:0000256" key="1">
    <source>
        <dbReference type="ARBA" id="ARBA00022603"/>
    </source>
</evidence>
<evidence type="ECO:0000259" key="5">
    <source>
        <dbReference type="Pfam" id="PF21212"/>
    </source>
</evidence>
<feature type="domain" description="O-methyltransferase C-terminal" evidence="4">
    <location>
        <begin position="181"/>
        <end position="318"/>
    </location>
</feature>
<accession>A0A3L0WYJ1</accession>
<keyword evidence="1 6" id="KW-0489">Methyltransferase</keyword>
<dbReference type="PANTHER" id="PTHR43712:SF2">
    <property type="entry name" value="O-METHYLTRANSFERASE CICE"/>
    <property type="match status" value="1"/>
</dbReference>
<dbReference type="SUPFAM" id="SSF46785">
    <property type="entry name" value="Winged helix' DNA-binding domain"/>
    <property type="match status" value="1"/>
</dbReference>
<dbReference type="PROSITE" id="PS51683">
    <property type="entry name" value="SAM_OMT_II"/>
    <property type="match status" value="1"/>
</dbReference>
<keyword evidence="2 6" id="KW-0808">Transferase</keyword>
<protein>
    <submittedName>
        <fullName evidence="6">SAM-dependent methyltransferase</fullName>
    </submittedName>
</protein>
<evidence type="ECO:0000256" key="3">
    <source>
        <dbReference type="ARBA" id="ARBA00022691"/>
    </source>
</evidence>
<dbReference type="InterPro" id="IPR029063">
    <property type="entry name" value="SAM-dependent_MTases_sf"/>
</dbReference>
<dbReference type="InterPro" id="IPR049480">
    <property type="entry name" value="BVU_1015-like_N"/>
</dbReference>
<comment type="caution">
    <text evidence="6">The sequence shown here is derived from an EMBL/GenBank/DDBJ whole genome shotgun (WGS) entry which is preliminary data.</text>
</comment>
<gene>
    <name evidence="6" type="ORF">D9F05_04630</name>
</gene>
<evidence type="ECO:0000313" key="6">
    <source>
        <dbReference type="EMBL" id="MHO03661.1"/>
    </source>
</evidence>
<proteinExistence type="predicted"/>
<evidence type="ECO:0000259" key="4">
    <source>
        <dbReference type="Pfam" id="PF00891"/>
    </source>
</evidence>
<dbReference type="Gene3D" id="1.20.58.1390">
    <property type="match status" value="1"/>
</dbReference>
<dbReference type="Pfam" id="PF00891">
    <property type="entry name" value="Methyltransf_2"/>
    <property type="match status" value="1"/>
</dbReference>
<dbReference type="GO" id="GO:0008171">
    <property type="term" value="F:O-methyltransferase activity"/>
    <property type="evidence" value="ECO:0007669"/>
    <property type="project" value="InterPro"/>
</dbReference>